<reference evidence="3" key="1">
    <citation type="journal article" date="2014" name="Int. J. Syst. Evol. Microbiol.">
        <title>Complete genome sequence of Corynebacterium casei LMG S-19264T (=DSM 44701T), isolated from a smear-ripened cheese.</title>
        <authorList>
            <consortium name="US DOE Joint Genome Institute (JGI-PGF)"/>
            <person name="Walter F."/>
            <person name="Albersmeier A."/>
            <person name="Kalinowski J."/>
            <person name="Ruckert C."/>
        </authorList>
    </citation>
    <scope>NUCLEOTIDE SEQUENCE</scope>
    <source>
        <strain evidence="3">JCM 4956</strain>
    </source>
</reference>
<keyword evidence="2" id="KW-0812">Transmembrane</keyword>
<dbReference type="Proteomes" id="UP000645555">
    <property type="component" value="Unassembled WGS sequence"/>
</dbReference>
<dbReference type="AlphaFoldDB" id="A0A918NUH3"/>
<keyword evidence="4" id="KW-1185">Reference proteome</keyword>
<keyword evidence="2" id="KW-1133">Transmembrane helix</keyword>
<dbReference type="RefSeq" id="WP_190040115.1">
    <property type="nucleotide sequence ID" value="NZ_BMWD01000049.1"/>
</dbReference>
<keyword evidence="2" id="KW-0472">Membrane</keyword>
<comment type="caution">
    <text evidence="3">The sequence shown here is derived from an EMBL/GenBank/DDBJ whole genome shotgun (WGS) entry which is preliminary data.</text>
</comment>
<feature type="transmembrane region" description="Helical" evidence="2">
    <location>
        <begin position="33"/>
        <end position="56"/>
    </location>
</feature>
<reference evidence="3" key="2">
    <citation type="submission" date="2020-09" db="EMBL/GenBank/DDBJ databases">
        <authorList>
            <person name="Sun Q."/>
            <person name="Ohkuma M."/>
        </authorList>
    </citation>
    <scope>NUCLEOTIDE SEQUENCE</scope>
    <source>
        <strain evidence="3">JCM 4956</strain>
    </source>
</reference>
<protein>
    <submittedName>
        <fullName evidence="3">Uncharacterized protein</fullName>
    </submittedName>
</protein>
<evidence type="ECO:0000313" key="3">
    <source>
        <dbReference type="EMBL" id="GGX97530.1"/>
    </source>
</evidence>
<gene>
    <name evidence="3" type="ORF">GCM10010515_74960</name>
</gene>
<feature type="region of interest" description="Disordered" evidence="1">
    <location>
        <begin position="97"/>
        <end position="127"/>
    </location>
</feature>
<dbReference type="EMBL" id="BMWD01000049">
    <property type="protein sequence ID" value="GGX97530.1"/>
    <property type="molecule type" value="Genomic_DNA"/>
</dbReference>
<evidence type="ECO:0000256" key="1">
    <source>
        <dbReference type="SAM" id="MobiDB-lite"/>
    </source>
</evidence>
<accession>A0A918NUH3</accession>
<name>A0A918NUH3_9ACTN</name>
<feature type="transmembrane region" description="Helical" evidence="2">
    <location>
        <begin position="62"/>
        <end position="87"/>
    </location>
</feature>
<sequence length="127" mass="13884">MAKREHPAVETWIHIWREVIHHVVPSRKRTVHLLWIITIPPAALGGMFAVLFSVLIPDPGRWIGVAGCGVGVLLVARLRTSLLRLLLRRTERARSAAQALARGPDGGSTESAEPAPEEGLPTTRLLP</sequence>
<proteinExistence type="predicted"/>
<evidence type="ECO:0000256" key="2">
    <source>
        <dbReference type="SAM" id="Phobius"/>
    </source>
</evidence>
<evidence type="ECO:0000313" key="4">
    <source>
        <dbReference type="Proteomes" id="UP000645555"/>
    </source>
</evidence>
<organism evidence="3 4">
    <name type="scientific">Streptomyces fructofermentans</name>
    <dbReference type="NCBI Taxonomy" id="152141"/>
    <lineage>
        <taxon>Bacteria</taxon>
        <taxon>Bacillati</taxon>
        <taxon>Actinomycetota</taxon>
        <taxon>Actinomycetes</taxon>
        <taxon>Kitasatosporales</taxon>
        <taxon>Streptomycetaceae</taxon>
        <taxon>Streptomyces</taxon>
    </lineage>
</organism>